<organism evidence="2 3">
    <name type="scientific">Popillia japonica</name>
    <name type="common">Japanese beetle</name>
    <dbReference type="NCBI Taxonomy" id="7064"/>
    <lineage>
        <taxon>Eukaryota</taxon>
        <taxon>Metazoa</taxon>
        <taxon>Ecdysozoa</taxon>
        <taxon>Arthropoda</taxon>
        <taxon>Hexapoda</taxon>
        <taxon>Insecta</taxon>
        <taxon>Pterygota</taxon>
        <taxon>Neoptera</taxon>
        <taxon>Endopterygota</taxon>
        <taxon>Coleoptera</taxon>
        <taxon>Polyphaga</taxon>
        <taxon>Scarabaeiformia</taxon>
        <taxon>Scarabaeidae</taxon>
        <taxon>Rutelinae</taxon>
        <taxon>Popillia</taxon>
    </lineage>
</organism>
<gene>
    <name evidence="2" type="ORF">QE152_g697</name>
</gene>
<proteinExistence type="predicted"/>
<dbReference type="EMBL" id="JASPKY010000003">
    <property type="protein sequence ID" value="KAK9758617.1"/>
    <property type="molecule type" value="Genomic_DNA"/>
</dbReference>
<dbReference type="Proteomes" id="UP001458880">
    <property type="component" value="Unassembled WGS sequence"/>
</dbReference>
<accession>A0AAW1N9W4</accession>
<feature type="compositionally biased region" description="Basic and acidic residues" evidence="1">
    <location>
        <begin position="47"/>
        <end position="64"/>
    </location>
</feature>
<dbReference type="AlphaFoldDB" id="A0AAW1N9W4"/>
<feature type="compositionally biased region" description="Basic residues" evidence="1">
    <location>
        <begin position="121"/>
        <end position="130"/>
    </location>
</feature>
<comment type="caution">
    <text evidence="2">The sequence shown here is derived from an EMBL/GenBank/DDBJ whole genome shotgun (WGS) entry which is preliminary data.</text>
</comment>
<keyword evidence="3" id="KW-1185">Reference proteome</keyword>
<evidence type="ECO:0000313" key="2">
    <source>
        <dbReference type="EMBL" id="KAK9758617.1"/>
    </source>
</evidence>
<evidence type="ECO:0000256" key="1">
    <source>
        <dbReference type="SAM" id="MobiDB-lite"/>
    </source>
</evidence>
<protein>
    <submittedName>
        <fullName evidence="2">Uncharacterized protein</fullName>
    </submittedName>
</protein>
<sequence length="173" mass="19264">MSHDVRFKPETVSNFRNDSVDTEFPTEIILSQNQPSVLHEAKEVNIQEAEYHDEGNPSKNKTDKFITASVSGGSRDCDDSDEEDEITASVSGGSRDCDDSDEEDETKLSTQQTSGYPKENRKSKRQRRKPVWIENDEFLMMVGAVGKEQRDPPQLILGGTGIKCKRPVVAGDA</sequence>
<evidence type="ECO:0000313" key="3">
    <source>
        <dbReference type="Proteomes" id="UP001458880"/>
    </source>
</evidence>
<name>A0AAW1N9W4_POPJA</name>
<feature type="region of interest" description="Disordered" evidence="1">
    <location>
        <begin position="47"/>
        <end position="131"/>
    </location>
</feature>
<reference evidence="2 3" key="1">
    <citation type="journal article" date="2024" name="BMC Genomics">
        <title>De novo assembly and annotation of Popillia japonica's genome with initial clues to its potential as an invasive pest.</title>
        <authorList>
            <person name="Cucini C."/>
            <person name="Boschi S."/>
            <person name="Funari R."/>
            <person name="Cardaioli E."/>
            <person name="Iannotti N."/>
            <person name="Marturano G."/>
            <person name="Paoli F."/>
            <person name="Bruttini M."/>
            <person name="Carapelli A."/>
            <person name="Frati F."/>
            <person name="Nardi F."/>
        </authorList>
    </citation>
    <scope>NUCLEOTIDE SEQUENCE [LARGE SCALE GENOMIC DNA]</scope>
    <source>
        <strain evidence="2">DMR45628</strain>
    </source>
</reference>